<dbReference type="NCBIfam" id="NF033546">
    <property type="entry name" value="transpos_IS21"/>
    <property type="match status" value="1"/>
</dbReference>
<organism evidence="4 5">
    <name type="scientific">Carnobacterium inhibens subsp. gilichinskyi</name>
    <dbReference type="NCBI Taxonomy" id="1266845"/>
    <lineage>
        <taxon>Bacteria</taxon>
        <taxon>Bacillati</taxon>
        <taxon>Bacillota</taxon>
        <taxon>Bacilli</taxon>
        <taxon>Lactobacillales</taxon>
        <taxon>Carnobacteriaceae</taxon>
        <taxon>Carnobacterium</taxon>
    </lineage>
</organism>
<dbReference type="RefSeq" id="WP_023176406.1">
    <property type="nucleotide sequence ID" value="NC_022602.1"/>
</dbReference>
<dbReference type="Proteomes" id="UP000017469">
    <property type="component" value="Plasmid pWNCR47"/>
</dbReference>
<dbReference type="PANTHER" id="PTHR35004">
    <property type="entry name" value="TRANSPOSASE RV3428C-RELATED"/>
    <property type="match status" value="1"/>
</dbReference>
<evidence type="ECO:0000313" key="3">
    <source>
        <dbReference type="EMBL" id="AGY82937.1"/>
    </source>
</evidence>
<keyword evidence="4" id="KW-0614">Plasmid</keyword>
<geneLocation type="plasmid" evidence="3 5">
    <name>pWNCR47</name>
</geneLocation>
<dbReference type="EMBL" id="CP006816">
    <property type="protein sequence ID" value="AGY82997.1"/>
    <property type="molecule type" value="Genomic_DNA"/>
</dbReference>
<gene>
    <name evidence="3" type="ORF">Q783_11665</name>
    <name evidence="4" type="ORF">Q783_11965</name>
</gene>
<dbReference type="HOGENOM" id="CLU_020626_2_0_9"/>
<geneLocation type="plasmid" evidence="4 5">
    <name>pWNCR64</name>
</geneLocation>
<comment type="similarity">
    <text evidence="1">Belongs to the transposase IS21/IS408/IS1162 family.</text>
</comment>
<name>U5SGI2_9LACT</name>
<accession>U5SGI2</accession>
<dbReference type="AlphaFoldDB" id="U5SGI2"/>
<dbReference type="Proteomes" id="UP000017469">
    <property type="component" value="Plasmid pWNCR64"/>
</dbReference>
<dbReference type="EMBL" id="CP006815">
    <property type="protein sequence ID" value="AGY82937.1"/>
    <property type="molecule type" value="Genomic_DNA"/>
</dbReference>
<dbReference type="PROSITE" id="PS50994">
    <property type="entry name" value="INTEGRASE"/>
    <property type="match status" value="1"/>
</dbReference>
<dbReference type="InterPro" id="IPR012337">
    <property type="entry name" value="RNaseH-like_sf"/>
</dbReference>
<dbReference type="InterPro" id="IPR001584">
    <property type="entry name" value="Integrase_cat-core"/>
</dbReference>
<dbReference type="KEGG" id="caw:Q783_11665"/>
<evidence type="ECO:0000259" key="2">
    <source>
        <dbReference type="PROSITE" id="PS50994"/>
    </source>
</evidence>
<sequence>MLTVTEINYIREQVNLKDETYATIGRKMGIDARTIKKYADMEDFNLPKPHKQTRTARVMDSVKPVIDKWLIEDFKKKKKYRRTAKRIHQLLLEQYEFTGSDRTIRDYVSKRKKELLNTGQSSAIPLTAKPGMAQIDFGEAPFYYKNTYTTLSYLVLSFPYSNTFWFQVLEAQNKEAFLEGMKRIFHHMGGVPKAIRFDNLSPAVKKIRPHGKRDLTEEFERFTAHYGFQLEFCNPARGNEKGHVEAMVKYVRNNFLLPEVHTHDLRSLNQECWVLAENDRKRIHYQKQLPISELYSADKEAFLLLPEKEFDCVRYEEVKADKYGYVHFDTNLYSSSPRFALEKVLLKISYEHITVFSLDYKEIVQHNRLYGYKEKSMDWQPYLSLVSKRPTALKYTSFYDQLPDAWQSYFSQCTVEEKKESLQLLSTILKDNHMEIAIQALLQASENGHPSAESIKQIFYQLVNGRGVRAIAQLPQHTPSMPTITRGLGQYDKLFKPMEDENHA</sequence>
<evidence type="ECO:0000313" key="5">
    <source>
        <dbReference type="Proteomes" id="UP000017469"/>
    </source>
</evidence>
<dbReference type="Pfam" id="PF22483">
    <property type="entry name" value="Mu-transpos_C_2"/>
    <property type="match status" value="1"/>
</dbReference>
<dbReference type="GO" id="GO:0015074">
    <property type="term" value="P:DNA integration"/>
    <property type="evidence" value="ECO:0007669"/>
    <property type="project" value="InterPro"/>
</dbReference>
<dbReference type="SUPFAM" id="SSF53098">
    <property type="entry name" value="Ribonuclease H-like"/>
    <property type="match status" value="1"/>
</dbReference>
<evidence type="ECO:0000313" key="4">
    <source>
        <dbReference type="EMBL" id="AGY82997.1"/>
    </source>
</evidence>
<feature type="domain" description="Integrase catalytic" evidence="2">
    <location>
        <begin position="126"/>
        <end position="298"/>
    </location>
</feature>
<reference evidence="4 5" key="1">
    <citation type="journal article" date="2013" name="Genome Announc.">
        <title>Complete Genome Sequence of Carnobacterium gilichinskyi Strain WN1359T (DSM 27470T).</title>
        <authorList>
            <person name="Leonard M.T."/>
            <person name="Panayotova N."/>
            <person name="Farmerie W.G."/>
            <person name="Triplett E.W."/>
            <person name="Nicholson W.L."/>
        </authorList>
    </citation>
    <scope>NUCLEOTIDE SEQUENCE [LARGE SCALE GENOMIC DNA]</scope>
    <source>
        <strain evidence="4 5">WN1359</strain>
        <plasmid evidence="5">Plasmid pWNCR47</plasmid>
        <plasmid evidence="5">Plasmid pWNCR64</plasmid>
        <plasmid evidence="3">pWNCR47</plasmid>
        <plasmid evidence="4">pWNCR64</plasmid>
    </source>
</reference>
<proteinExistence type="inferred from homology"/>
<evidence type="ECO:0000256" key="1">
    <source>
        <dbReference type="ARBA" id="ARBA00009277"/>
    </source>
</evidence>
<protein>
    <submittedName>
        <fullName evidence="4">Integrase</fullName>
    </submittedName>
</protein>
<dbReference type="eggNOG" id="COG4584">
    <property type="taxonomic scope" value="Bacteria"/>
</dbReference>
<dbReference type="PATRIC" id="fig|1266845.5.peg.2224"/>
<dbReference type="GO" id="GO:0003676">
    <property type="term" value="F:nucleic acid binding"/>
    <property type="evidence" value="ECO:0007669"/>
    <property type="project" value="InterPro"/>
</dbReference>
<dbReference type="KEGG" id="caw:Q783_11965"/>
<dbReference type="InterPro" id="IPR054353">
    <property type="entry name" value="IstA-like_C"/>
</dbReference>
<dbReference type="Gene3D" id="3.30.420.10">
    <property type="entry name" value="Ribonuclease H-like superfamily/Ribonuclease H"/>
    <property type="match status" value="1"/>
</dbReference>
<dbReference type="InterPro" id="IPR036397">
    <property type="entry name" value="RNaseH_sf"/>
</dbReference>